<sequence>MKENHLLLLYSSTEANDSESDSSISSDDEVIENVIRMLDDVMAMTDVTNELQDDEEEDDGQQQAHFHIPTTSVVNAATNPIHSKTSYVNKDKSIEGAYSRRRSWTIQEKLNVINAFKICKNISLVSRQHHCDRKQLREWLNKEQQLLLIKNQSNGEKLKRLKGAGAEICYKELDQQLIKWFTLKRTNPNDKISTAPTKIKKKRITFKNLVRHGEKMSFLKDSTISIENVVLSFSQKT</sequence>
<gene>
    <name evidence="7" type="ORF">BYL167_LOCUS23285</name>
    <name evidence="1" type="ORF">CJN711_LOCUS17354</name>
    <name evidence="2" type="ORF">KQP761_LOCUS22111</name>
    <name evidence="4" type="ORF">MBJ925_LOCUS38234</name>
    <name evidence="6" type="ORF">SMN809_LOCUS12562</name>
    <name evidence="5" type="ORF">UXM345_LOCUS13159</name>
    <name evidence="3" type="ORF">XDN619_LOCUS32148</name>
</gene>
<evidence type="ECO:0000313" key="4">
    <source>
        <dbReference type="EMBL" id="CAF2256518.1"/>
    </source>
</evidence>
<evidence type="ECO:0000313" key="6">
    <source>
        <dbReference type="EMBL" id="CAF4012708.1"/>
    </source>
</evidence>
<dbReference type="EMBL" id="CAJNOV010008070">
    <property type="protein sequence ID" value="CAF1309430.1"/>
    <property type="molecule type" value="Genomic_DNA"/>
</dbReference>
<evidence type="ECO:0000313" key="2">
    <source>
        <dbReference type="EMBL" id="CAF1599603.1"/>
    </source>
</evidence>
<dbReference type="EMBL" id="CAJNRG010015936">
    <property type="protein sequence ID" value="CAF2188321.1"/>
    <property type="molecule type" value="Genomic_DNA"/>
</dbReference>
<dbReference type="Proteomes" id="UP000663887">
    <property type="component" value="Unassembled WGS sequence"/>
</dbReference>
<reference evidence="1" key="1">
    <citation type="submission" date="2021-02" db="EMBL/GenBank/DDBJ databases">
        <authorList>
            <person name="Nowell W R."/>
        </authorList>
    </citation>
    <scope>NUCLEOTIDE SEQUENCE</scope>
</reference>
<evidence type="ECO:0000313" key="5">
    <source>
        <dbReference type="EMBL" id="CAF3947894.1"/>
    </source>
</evidence>
<evidence type="ECO:0000313" key="7">
    <source>
        <dbReference type="EMBL" id="CAF4192123.1"/>
    </source>
</evidence>
<dbReference type="EMBL" id="CAJNOW010011592">
    <property type="protein sequence ID" value="CAF1599603.1"/>
    <property type="molecule type" value="Genomic_DNA"/>
</dbReference>
<dbReference type="Proteomes" id="UP000681967">
    <property type="component" value="Unassembled WGS sequence"/>
</dbReference>
<organism evidence="1 8">
    <name type="scientific">Rotaria magnacalcarata</name>
    <dbReference type="NCBI Taxonomy" id="392030"/>
    <lineage>
        <taxon>Eukaryota</taxon>
        <taxon>Metazoa</taxon>
        <taxon>Spiralia</taxon>
        <taxon>Gnathifera</taxon>
        <taxon>Rotifera</taxon>
        <taxon>Eurotatoria</taxon>
        <taxon>Bdelloidea</taxon>
        <taxon>Philodinida</taxon>
        <taxon>Philodinidae</taxon>
        <taxon>Rotaria</taxon>
    </lineage>
</organism>
<evidence type="ECO:0000313" key="1">
    <source>
        <dbReference type="EMBL" id="CAF1309430.1"/>
    </source>
</evidence>
<dbReference type="AlphaFoldDB" id="A0A815EC81"/>
<dbReference type="Proteomes" id="UP000663855">
    <property type="component" value="Unassembled WGS sequence"/>
</dbReference>
<dbReference type="OrthoDB" id="10179313at2759"/>
<name>A0A815EC81_9BILA</name>
<dbReference type="Proteomes" id="UP000676336">
    <property type="component" value="Unassembled WGS sequence"/>
</dbReference>
<dbReference type="Proteomes" id="UP000663824">
    <property type="component" value="Unassembled WGS sequence"/>
</dbReference>
<evidence type="ECO:0000313" key="8">
    <source>
        <dbReference type="Proteomes" id="UP000663855"/>
    </source>
</evidence>
<accession>A0A815EC81</accession>
<protein>
    <submittedName>
        <fullName evidence="1">Uncharacterized protein</fullName>
    </submittedName>
</protein>
<dbReference type="EMBL" id="CAJOBI010004776">
    <property type="protein sequence ID" value="CAF4012708.1"/>
    <property type="molecule type" value="Genomic_DNA"/>
</dbReference>
<dbReference type="EMBL" id="CAJOBF010001409">
    <property type="protein sequence ID" value="CAF3947894.1"/>
    <property type="molecule type" value="Genomic_DNA"/>
</dbReference>
<dbReference type="Proteomes" id="UP000663834">
    <property type="component" value="Unassembled WGS sequence"/>
</dbReference>
<comment type="caution">
    <text evidence="1">The sequence shown here is derived from an EMBL/GenBank/DDBJ whole genome shotgun (WGS) entry which is preliminary data.</text>
</comment>
<dbReference type="EMBL" id="CAJOBH010016215">
    <property type="protein sequence ID" value="CAF4192123.1"/>
    <property type="molecule type" value="Genomic_DNA"/>
</dbReference>
<proteinExistence type="predicted"/>
<dbReference type="EMBL" id="CAJNRE010021333">
    <property type="protein sequence ID" value="CAF2256518.1"/>
    <property type="molecule type" value="Genomic_DNA"/>
</dbReference>
<dbReference type="Proteomes" id="UP000663842">
    <property type="component" value="Unassembled WGS sequence"/>
</dbReference>
<evidence type="ECO:0000313" key="3">
    <source>
        <dbReference type="EMBL" id="CAF2188321.1"/>
    </source>
</evidence>